<reference evidence="1" key="1">
    <citation type="journal article" date="2012" name="Mol. Plant Microbe Interact.">
        <title>A highly conserved effector in Fusarium oxysporum is required for full virulence on Arabidopsis.</title>
        <authorList>
            <person name="Thatcher L.F."/>
            <person name="Gardiner D.M."/>
            <person name="Kazan K."/>
            <person name="Manners J."/>
        </authorList>
    </citation>
    <scope>NUCLEOTIDE SEQUENCE [LARGE SCALE GENOMIC DNA]</scope>
    <source>
        <strain evidence="1">Fo5176</strain>
    </source>
</reference>
<accession>F9FK09</accession>
<comment type="caution">
    <text evidence="1">The sequence shown here is derived from an EMBL/GenBank/DDBJ whole genome shotgun (WGS) entry which is preliminary data.</text>
</comment>
<name>F9FK09_FUSOF</name>
<dbReference type="EMBL" id="AFQF01002044">
    <property type="protein sequence ID" value="EGU82750.1"/>
    <property type="molecule type" value="Genomic_DNA"/>
</dbReference>
<evidence type="ECO:0000313" key="1">
    <source>
        <dbReference type="EMBL" id="EGU82750.1"/>
    </source>
</evidence>
<sequence length="21" mass="2472">MKLPISGLNKEIIRIRADKIY</sequence>
<protein>
    <submittedName>
        <fullName evidence="1">Uncharacterized protein</fullName>
    </submittedName>
</protein>
<organism evidence="1">
    <name type="scientific">Fusarium oxysporum (strain Fo5176)</name>
    <name type="common">Fusarium vascular wilt</name>
    <dbReference type="NCBI Taxonomy" id="660025"/>
    <lineage>
        <taxon>Eukaryota</taxon>
        <taxon>Fungi</taxon>
        <taxon>Dikarya</taxon>
        <taxon>Ascomycota</taxon>
        <taxon>Pezizomycotina</taxon>
        <taxon>Sordariomycetes</taxon>
        <taxon>Hypocreomycetidae</taxon>
        <taxon>Hypocreales</taxon>
        <taxon>Nectriaceae</taxon>
        <taxon>Fusarium</taxon>
        <taxon>Fusarium oxysporum species complex</taxon>
    </lineage>
</organism>
<gene>
    <name evidence="1" type="ORF">FOXB_06738</name>
</gene>
<proteinExistence type="predicted"/>
<dbReference type="AlphaFoldDB" id="F9FK09"/>